<dbReference type="PROSITE" id="PS51819">
    <property type="entry name" value="VOC"/>
    <property type="match status" value="1"/>
</dbReference>
<feature type="domain" description="VOC" evidence="1">
    <location>
        <begin position="4"/>
        <end position="128"/>
    </location>
</feature>
<sequence>MKPKIGLITLGVSDLKRSLEFYRDGLGLETYGSDPDSDVIFFALEGTWLALYPKESLAKEAGVSPNGEGFPGITLAHNAKSKAAVDEVFAEAIAAGAMAVKEPKDADWGGYSGYFADPDNFLWEVAYNPFIDLT</sequence>
<dbReference type="Pfam" id="PF00903">
    <property type="entry name" value="Glyoxalase"/>
    <property type="match status" value="1"/>
</dbReference>
<dbReference type="SUPFAM" id="SSF54593">
    <property type="entry name" value="Glyoxalase/Bleomycin resistance protein/Dihydroxybiphenyl dioxygenase"/>
    <property type="match status" value="1"/>
</dbReference>
<dbReference type="InterPro" id="IPR029068">
    <property type="entry name" value="Glyas_Bleomycin-R_OHBP_Dase"/>
</dbReference>
<protein>
    <submittedName>
        <fullName evidence="2">VOC family protein</fullName>
    </submittedName>
</protein>
<evidence type="ECO:0000259" key="1">
    <source>
        <dbReference type="PROSITE" id="PS51819"/>
    </source>
</evidence>
<dbReference type="PANTHER" id="PTHR36503:SF1">
    <property type="entry name" value="BLR2520 PROTEIN"/>
    <property type="match status" value="1"/>
</dbReference>
<reference evidence="2 3" key="1">
    <citation type="submission" date="2019-12" db="EMBL/GenBank/DDBJ databases">
        <title>Genomic-based taxomic classification of the family Erythrobacteraceae.</title>
        <authorList>
            <person name="Xu L."/>
        </authorList>
    </citation>
    <scope>NUCLEOTIDE SEQUENCE [LARGE SCALE GENOMIC DNA]</scope>
    <source>
        <strain evidence="2 3">LMG 29518</strain>
    </source>
</reference>
<comment type="caution">
    <text evidence="2">The sequence shown here is derived from an EMBL/GenBank/DDBJ whole genome shotgun (WGS) entry which is preliminary data.</text>
</comment>
<accession>A0A6I4T6G8</accession>
<organism evidence="2 3">
    <name type="scientific">Altericroceibacterium endophyticum</name>
    <dbReference type="NCBI Taxonomy" id="1808508"/>
    <lineage>
        <taxon>Bacteria</taxon>
        <taxon>Pseudomonadati</taxon>
        <taxon>Pseudomonadota</taxon>
        <taxon>Alphaproteobacteria</taxon>
        <taxon>Sphingomonadales</taxon>
        <taxon>Erythrobacteraceae</taxon>
        <taxon>Altericroceibacterium</taxon>
    </lineage>
</organism>
<evidence type="ECO:0000313" key="2">
    <source>
        <dbReference type="EMBL" id="MXO65395.1"/>
    </source>
</evidence>
<evidence type="ECO:0000313" key="3">
    <source>
        <dbReference type="Proteomes" id="UP000438476"/>
    </source>
</evidence>
<dbReference type="PANTHER" id="PTHR36503">
    <property type="entry name" value="BLR2520 PROTEIN"/>
    <property type="match status" value="1"/>
</dbReference>
<dbReference type="RefSeq" id="WP_160735791.1">
    <property type="nucleotide sequence ID" value="NZ_WTYT01000002.1"/>
</dbReference>
<dbReference type="InterPro" id="IPR004360">
    <property type="entry name" value="Glyas_Fos-R_dOase_dom"/>
</dbReference>
<proteinExistence type="predicted"/>
<name>A0A6I4T6G8_9SPHN</name>
<dbReference type="AlphaFoldDB" id="A0A6I4T6G8"/>
<dbReference type="Proteomes" id="UP000438476">
    <property type="component" value="Unassembled WGS sequence"/>
</dbReference>
<dbReference type="OrthoDB" id="9798430at2"/>
<dbReference type="InterPro" id="IPR037523">
    <property type="entry name" value="VOC_core"/>
</dbReference>
<keyword evidence="3" id="KW-1185">Reference proteome</keyword>
<dbReference type="Gene3D" id="3.10.180.10">
    <property type="entry name" value="2,3-Dihydroxybiphenyl 1,2-Dioxygenase, domain 1"/>
    <property type="match status" value="1"/>
</dbReference>
<dbReference type="EMBL" id="WTYT01000002">
    <property type="protein sequence ID" value="MXO65395.1"/>
    <property type="molecule type" value="Genomic_DNA"/>
</dbReference>
<gene>
    <name evidence="2" type="ORF">GRI91_06485</name>
</gene>